<name>A0AAD7DE47_MYCRO</name>
<proteinExistence type="predicted"/>
<feature type="region of interest" description="Disordered" evidence="1">
    <location>
        <begin position="80"/>
        <end position="101"/>
    </location>
</feature>
<feature type="compositionally biased region" description="Polar residues" evidence="1">
    <location>
        <begin position="80"/>
        <end position="92"/>
    </location>
</feature>
<evidence type="ECO:0000313" key="3">
    <source>
        <dbReference type="Proteomes" id="UP001221757"/>
    </source>
</evidence>
<reference evidence="2" key="1">
    <citation type="submission" date="2023-03" db="EMBL/GenBank/DDBJ databases">
        <title>Massive genome expansion in bonnet fungi (Mycena s.s.) driven by repeated elements and novel gene families across ecological guilds.</title>
        <authorList>
            <consortium name="Lawrence Berkeley National Laboratory"/>
            <person name="Harder C.B."/>
            <person name="Miyauchi S."/>
            <person name="Viragh M."/>
            <person name="Kuo A."/>
            <person name="Thoen E."/>
            <person name="Andreopoulos B."/>
            <person name="Lu D."/>
            <person name="Skrede I."/>
            <person name="Drula E."/>
            <person name="Henrissat B."/>
            <person name="Morin E."/>
            <person name="Kohler A."/>
            <person name="Barry K."/>
            <person name="LaButti K."/>
            <person name="Morin E."/>
            <person name="Salamov A."/>
            <person name="Lipzen A."/>
            <person name="Mereny Z."/>
            <person name="Hegedus B."/>
            <person name="Baldrian P."/>
            <person name="Stursova M."/>
            <person name="Weitz H."/>
            <person name="Taylor A."/>
            <person name="Grigoriev I.V."/>
            <person name="Nagy L.G."/>
            <person name="Martin F."/>
            <person name="Kauserud H."/>
        </authorList>
    </citation>
    <scope>NUCLEOTIDE SEQUENCE</scope>
    <source>
        <strain evidence="2">CBHHK067</strain>
    </source>
</reference>
<gene>
    <name evidence="2" type="ORF">B0H17DRAFT_639015</name>
</gene>
<sequence length="216" mass="24384">MARPKRQKSLVTDWMDHCPGANAPTPNRFLIRLAKWLCRSCPIADPNFFTPHPISSSERNPQRHPVLPYSQACCPSVMAQSHPGTVSSSRTPGRTVAGPTAASENTNLVAHFPRITHDTRRTIPWPNVAHAMDSPPRRTILDSVEAGVMARLEIPQNFMIYAFSLPHYLSQRRMNEILDLVDQWAEWDILTSLARYHSVVETLFGILSELRPVRTV</sequence>
<evidence type="ECO:0000313" key="2">
    <source>
        <dbReference type="EMBL" id="KAJ7689482.1"/>
    </source>
</evidence>
<organism evidence="2 3">
    <name type="scientific">Mycena rosella</name>
    <name type="common">Pink bonnet</name>
    <name type="synonym">Agaricus rosellus</name>
    <dbReference type="NCBI Taxonomy" id="1033263"/>
    <lineage>
        <taxon>Eukaryota</taxon>
        <taxon>Fungi</taxon>
        <taxon>Dikarya</taxon>
        <taxon>Basidiomycota</taxon>
        <taxon>Agaricomycotina</taxon>
        <taxon>Agaricomycetes</taxon>
        <taxon>Agaricomycetidae</taxon>
        <taxon>Agaricales</taxon>
        <taxon>Marasmiineae</taxon>
        <taxon>Mycenaceae</taxon>
        <taxon>Mycena</taxon>
    </lineage>
</organism>
<dbReference type="EMBL" id="JARKIE010000072">
    <property type="protein sequence ID" value="KAJ7689482.1"/>
    <property type="molecule type" value="Genomic_DNA"/>
</dbReference>
<keyword evidence="3" id="KW-1185">Reference proteome</keyword>
<dbReference type="AlphaFoldDB" id="A0AAD7DE47"/>
<evidence type="ECO:0000256" key="1">
    <source>
        <dbReference type="SAM" id="MobiDB-lite"/>
    </source>
</evidence>
<dbReference type="Proteomes" id="UP001221757">
    <property type="component" value="Unassembled WGS sequence"/>
</dbReference>
<protein>
    <submittedName>
        <fullName evidence="2">Uncharacterized protein</fullName>
    </submittedName>
</protein>
<accession>A0AAD7DE47</accession>
<comment type="caution">
    <text evidence="2">The sequence shown here is derived from an EMBL/GenBank/DDBJ whole genome shotgun (WGS) entry which is preliminary data.</text>
</comment>